<reference evidence="2" key="2">
    <citation type="submission" date="2018-04" db="EMBL/GenBank/DDBJ databases">
        <title>OglaRS2 (Oryza glaberrima Reference Sequence Version 2).</title>
        <authorList>
            <person name="Zhang J."/>
            <person name="Kudrna D."/>
            <person name="Lee S."/>
            <person name="Talag J."/>
            <person name="Rajasekar S."/>
            <person name="Wing R.A."/>
        </authorList>
    </citation>
    <scope>NUCLEOTIDE SEQUENCE [LARGE SCALE GENOMIC DNA]</scope>
    <source>
        <strain evidence="2">cv. IRGC 96717</strain>
    </source>
</reference>
<proteinExistence type="predicted"/>
<dbReference type="AlphaFoldDB" id="I1NVV2"/>
<dbReference type="Gramene" id="ORGLA01G0399200.1">
    <property type="protein sequence ID" value="ORGLA01G0399200.1"/>
    <property type="gene ID" value="ORGLA01G0399200"/>
</dbReference>
<evidence type="ECO:0000313" key="1">
    <source>
        <dbReference type="EnsemblPlants" id="ORGLA01G0399200.1"/>
    </source>
</evidence>
<reference evidence="1" key="1">
    <citation type="submission" date="2015-06" db="UniProtKB">
        <authorList>
            <consortium name="EnsemblPlants"/>
        </authorList>
    </citation>
    <scope>IDENTIFICATION</scope>
</reference>
<name>I1NVV2_ORYGL</name>
<organism evidence="1 2">
    <name type="scientific">Oryza glaberrima</name>
    <name type="common">African rice</name>
    <dbReference type="NCBI Taxonomy" id="4538"/>
    <lineage>
        <taxon>Eukaryota</taxon>
        <taxon>Viridiplantae</taxon>
        <taxon>Streptophyta</taxon>
        <taxon>Embryophyta</taxon>
        <taxon>Tracheophyta</taxon>
        <taxon>Spermatophyta</taxon>
        <taxon>Magnoliopsida</taxon>
        <taxon>Liliopsida</taxon>
        <taxon>Poales</taxon>
        <taxon>Poaceae</taxon>
        <taxon>BOP clade</taxon>
        <taxon>Oryzoideae</taxon>
        <taxon>Oryzeae</taxon>
        <taxon>Oryzinae</taxon>
        <taxon>Oryza</taxon>
    </lineage>
</organism>
<evidence type="ECO:0000313" key="2">
    <source>
        <dbReference type="Proteomes" id="UP000007306"/>
    </source>
</evidence>
<dbReference type="HOGENOM" id="CLU_3377844_0_0_1"/>
<accession>I1NVV2</accession>
<keyword evidence="2" id="KW-1185">Reference proteome</keyword>
<sequence>MESCVCACAWPTAPTVVALFATGYEGGGGGGGGG</sequence>
<dbReference type="EnsemblPlants" id="ORGLA01G0399200.1">
    <property type="protein sequence ID" value="ORGLA01G0399200.1"/>
    <property type="gene ID" value="ORGLA01G0399200"/>
</dbReference>
<dbReference type="Proteomes" id="UP000007306">
    <property type="component" value="Unassembled WGS sequence"/>
</dbReference>
<protein>
    <submittedName>
        <fullName evidence="1">Uncharacterized protein</fullName>
    </submittedName>
</protein>